<dbReference type="SMART" id="SM00823">
    <property type="entry name" value="PKS_PP"/>
    <property type="match status" value="4"/>
</dbReference>
<dbReference type="Pfam" id="PF13193">
    <property type="entry name" value="AMP-binding_C"/>
    <property type="match status" value="5"/>
</dbReference>
<dbReference type="Gene3D" id="1.10.1200.10">
    <property type="entry name" value="ACP-like"/>
    <property type="match status" value="5"/>
</dbReference>
<dbReference type="CDD" id="cd17643">
    <property type="entry name" value="A_NRPS_Cytc1-like"/>
    <property type="match status" value="1"/>
</dbReference>
<dbReference type="CDD" id="cd05930">
    <property type="entry name" value="A_NRPS"/>
    <property type="match status" value="3"/>
</dbReference>
<dbReference type="InterPro" id="IPR023213">
    <property type="entry name" value="CAT-like_dom_sf"/>
</dbReference>
<dbReference type="InterPro" id="IPR045851">
    <property type="entry name" value="AMP-bd_C_sf"/>
</dbReference>
<accession>A0ABW8NNM9</accession>
<name>A0ABW8NNM9_9GAMM</name>
<dbReference type="RefSeq" id="WP_416207431.1">
    <property type="nucleotide sequence ID" value="NZ_JBBKTX010000035.1"/>
</dbReference>
<feature type="domain" description="Carrier" evidence="5">
    <location>
        <begin position="1048"/>
        <end position="1123"/>
    </location>
</feature>
<feature type="domain" description="Carrier" evidence="5">
    <location>
        <begin position="5443"/>
        <end position="5517"/>
    </location>
</feature>
<dbReference type="EMBL" id="JBBKTX010000035">
    <property type="protein sequence ID" value="MFK4754604.1"/>
    <property type="molecule type" value="Genomic_DNA"/>
</dbReference>
<feature type="domain" description="Carrier" evidence="5">
    <location>
        <begin position="2135"/>
        <end position="2210"/>
    </location>
</feature>
<dbReference type="PROSITE" id="PS00012">
    <property type="entry name" value="PHOSPHOPANTETHEINE"/>
    <property type="match status" value="4"/>
</dbReference>
<keyword evidence="3" id="KW-0597">Phosphoprotein</keyword>
<dbReference type="PROSITE" id="PS00455">
    <property type="entry name" value="AMP_BINDING"/>
    <property type="match status" value="4"/>
</dbReference>
<dbReference type="InterPro" id="IPR009081">
    <property type="entry name" value="PP-bd_ACP"/>
</dbReference>
<dbReference type="SUPFAM" id="SSF52777">
    <property type="entry name" value="CoA-dependent acyltransferases"/>
    <property type="match status" value="14"/>
</dbReference>
<dbReference type="NCBIfam" id="NF003417">
    <property type="entry name" value="PRK04813.1"/>
    <property type="match status" value="5"/>
</dbReference>
<dbReference type="PROSITE" id="PS50075">
    <property type="entry name" value="CARRIER"/>
    <property type="match status" value="5"/>
</dbReference>
<dbReference type="CDD" id="cd19531">
    <property type="entry name" value="LCL_NRPS-like"/>
    <property type="match status" value="3"/>
</dbReference>
<dbReference type="Gene3D" id="2.30.38.10">
    <property type="entry name" value="Luciferase, Domain 3"/>
    <property type="match status" value="5"/>
</dbReference>
<dbReference type="InterPro" id="IPR020806">
    <property type="entry name" value="PKS_PP-bd"/>
</dbReference>
<keyword evidence="4" id="KW-0677">Repeat</keyword>
<dbReference type="Gene3D" id="3.40.50.980">
    <property type="match status" value="10"/>
</dbReference>
<dbReference type="InterPro" id="IPR010071">
    <property type="entry name" value="AA_adenyl_dom"/>
</dbReference>
<dbReference type="NCBIfam" id="TIGR01733">
    <property type="entry name" value="AA-adenyl-dom"/>
    <property type="match status" value="5"/>
</dbReference>
<dbReference type="InterPro" id="IPR020845">
    <property type="entry name" value="AMP-binding_CS"/>
</dbReference>
<proteinExistence type="predicted"/>
<keyword evidence="7" id="KW-1185">Reference proteome</keyword>
<dbReference type="PANTHER" id="PTHR45527">
    <property type="entry name" value="NONRIBOSOMAL PEPTIDE SYNTHETASE"/>
    <property type="match status" value="1"/>
</dbReference>
<dbReference type="Proteomes" id="UP001620597">
    <property type="component" value="Unassembled WGS sequence"/>
</dbReference>
<comment type="caution">
    <text evidence="6">The sequence shown here is derived from an EMBL/GenBank/DDBJ whole genome shotgun (WGS) entry which is preliminary data.</text>
</comment>
<dbReference type="InterPro" id="IPR036736">
    <property type="entry name" value="ACP-like_sf"/>
</dbReference>
<dbReference type="CDD" id="cd17649">
    <property type="entry name" value="A_NRPS_PvdJ-like"/>
    <property type="match status" value="1"/>
</dbReference>
<comment type="cofactor">
    <cofactor evidence="1">
        <name>pantetheine 4'-phosphate</name>
        <dbReference type="ChEBI" id="CHEBI:47942"/>
    </cofactor>
</comment>
<dbReference type="InterPro" id="IPR006162">
    <property type="entry name" value="Ppantetheine_attach_site"/>
</dbReference>
<dbReference type="CDD" id="cd19534">
    <property type="entry name" value="E_NRPS"/>
    <property type="match status" value="1"/>
</dbReference>
<evidence type="ECO:0000256" key="2">
    <source>
        <dbReference type="ARBA" id="ARBA00022450"/>
    </source>
</evidence>
<dbReference type="SUPFAM" id="SSF56801">
    <property type="entry name" value="Acetyl-CoA synthetase-like"/>
    <property type="match status" value="5"/>
</dbReference>
<dbReference type="NCBIfam" id="TIGR01720">
    <property type="entry name" value="NRPS-para261"/>
    <property type="match status" value="1"/>
</dbReference>
<dbReference type="NCBIfam" id="NF004282">
    <property type="entry name" value="PRK05691.1"/>
    <property type="match status" value="6"/>
</dbReference>
<dbReference type="PANTHER" id="PTHR45527:SF1">
    <property type="entry name" value="FATTY ACID SYNTHASE"/>
    <property type="match status" value="1"/>
</dbReference>
<dbReference type="Pfam" id="PF00501">
    <property type="entry name" value="AMP-binding"/>
    <property type="match status" value="5"/>
</dbReference>
<reference evidence="6 7" key="1">
    <citation type="submission" date="2024-03" db="EMBL/GenBank/DDBJ databases">
        <title>High-quality draft genome sequence of Oceanobacter sp. wDCs-4.</title>
        <authorList>
            <person name="Dong C."/>
        </authorList>
    </citation>
    <scope>NUCLEOTIDE SEQUENCE [LARGE SCALE GENOMIC DNA]</scope>
    <source>
        <strain evidence="7">wDCs-4</strain>
    </source>
</reference>
<evidence type="ECO:0000256" key="3">
    <source>
        <dbReference type="ARBA" id="ARBA00022553"/>
    </source>
</evidence>
<dbReference type="Gene3D" id="3.30.559.30">
    <property type="entry name" value="Nonribosomal peptide synthetase, condensation domain"/>
    <property type="match status" value="7"/>
</dbReference>
<evidence type="ECO:0000313" key="6">
    <source>
        <dbReference type="EMBL" id="MFK4754604.1"/>
    </source>
</evidence>
<gene>
    <name evidence="6" type="ORF">WG929_19560</name>
</gene>
<evidence type="ECO:0000313" key="7">
    <source>
        <dbReference type="Proteomes" id="UP001620597"/>
    </source>
</evidence>
<dbReference type="Pfam" id="PF00550">
    <property type="entry name" value="PP-binding"/>
    <property type="match status" value="5"/>
</dbReference>
<evidence type="ECO:0000259" key="5">
    <source>
        <dbReference type="PROSITE" id="PS50075"/>
    </source>
</evidence>
<feature type="domain" description="Carrier" evidence="5">
    <location>
        <begin position="3224"/>
        <end position="3298"/>
    </location>
</feature>
<evidence type="ECO:0000256" key="1">
    <source>
        <dbReference type="ARBA" id="ARBA00001957"/>
    </source>
</evidence>
<keyword evidence="2" id="KW-0596">Phosphopantetheine</keyword>
<dbReference type="Pfam" id="PF00668">
    <property type="entry name" value="Condensation"/>
    <property type="match status" value="7"/>
</dbReference>
<dbReference type="InterPro" id="IPR001242">
    <property type="entry name" value="Condensation_dom"/>
</dbReference>
<dbReference type="InterPro" id="IPR000873">
    <property type="entry name" value="AMP-dep_synth/lig_dom"/>
</dbReference>
<evidence type="ECO:0000256" key="4">
    <source>
        <dbReference type="ARBA" id="ARBA00022737"/>
    </source>
</evidence>
<dbReference type="Gene3D" id="3.30.559.10">
    <property type="entry name" value="Chloramphenicol acetyltransferase-like domain"/>
    <property type="match status" value="7"/>
</dbReference>
<dbReference type="SUPFAM" id="SSF47336">
    <property type="entry name" value="ACP-like"/>
    <property type="match status" value="5"/>
</dbReference>
<organism evidence="6 7">
    <name type="scientific">Oceanobacter antarcticus</name>
    <dbReference type="NCBI Taxonomy" id="3133425"/>
    <lineage>
        <taxon>Bacteria</taxon>
        <taxon>Pseudomonadati</taxon>
        <taxon>Pseudomonadota</taxon>
        <taxon>Gammaproteobacteria</taxon>
        <taxon>Oceanospirillales</taxon>
        <taxon>Oceanospirillaceae</taxon>
        <taxon>Oceanobacter</taxon>
    </lineage>
</organism>
<dbReference type="Gene3D" id="3.30.300.30">
    <property type="match status" value="5"/>
</dbReference>
<feature type="domain" description="Carrier" evidence="5">
    <location>
        <begin position="4338"/>
        <end position="4412"/>
    </location>
</feature>
<dbReference type="CDD" id="cd19544">
    <property type="entry name" value="E-C_NRPS"/>
    <property type="match status" value="2"/>
</dbReference>
<protein>
    <submittedName>
        <fullName evidence="6">Non-ribosomal peptide synthase/polyketide synthase</fullName>
    </submittedName>
</protein>
<dbReference type="InterPro" id="IPR010060">
    <property type="entry name" value="NRPS_synth"/>
</dbReference>
<sequence>MNDSQARALASRFIRLAPEKRSVFLQALKREGVDFSVFPIVAGEREQGGCQLSYAQQRMWFLWQLDPESAAYNLPNVTEIRGPLDVAALSCALNDVVARHESLRTLFPIDEQGHPYQHIEEWASIEIAVEHLSTDDAASFEGSKTPEDIKKRVEQESLIPFDLVKGPLLRAKLFRLSKEHHVLVVTLHHVVADGWSINILIDELMQYYQAETTGDKSQLPTLPIQYADYALWQRCWLEAGELQKQLDYWCEQLQGDQPVLQLPTDHGAPKQRSFQGARHEWQIDPHVADGLRALAQQHNTSLFTVLLAAFQVLLYRYTGETDIRVGVPVANRHRAETEGLIGCFINTQVMRASIDFQQTFTDLLDAVRKHTLKAQANQDLPFEQLVEALQPERSFTHNPLFQVLFNHQALVADVSDLKISSGLQVRPFAWDKQTTQFDLKLDTWEKSGQLYAAFTYARDVFEHSTVEKIADCWRLLLKAIVQSPSTAIGELSLLDDVFSKRILREWNHKDVALANAEPVHTLFEARAALTPDALAVVSEADNHQDNSVELQLTYRELNAQANQLARYLQALGVGPDSPVAVALERSPSLVVAILAVLKAGGAYVPLDPEYPEQRLHHMMADSGADIVLTEKNLRARLPMKKDIKVVTLDFSTEALAWNQLDEANLDIACNAANLAYIIYTSGTTGKPKGVAVNHGNLCHYLQALEDELTLPATGNFAMVSTCAADLGHTVFYGALCGGRTLHLVQKEVTLDAERFAGYMERHAITVVKMVPSHLQGLLQAHSSQAAIPSQCLILGGEACSPALVQRISKLRPGCRIVNHYGPTETTVGALTHQMESLSGEAASIPLGQPLAGSCAYVVDEALNPVPTQAIGEFFIGGTGLARGYCGRAADTAERFVPNPFAGADGERLYRSGDRVRRNKNDDVVFLGRIDKQIKIRGFRIEIDEIEAPLKQSSSIVDAAVSMIHGEQKEPLLVAYVVPKDQALVDAKDESHSQFCATLKTELLQTLPDYMVPNHYVALARLPITANGKLDRKALPAVDAHDLQRQYRPPQTPLQKQIATVWQEVLGVERVGLDDNFFALGGHSLLITQVVTRLRRAVNAELPLRTLFEASDFEVFCQTVAEWVDKTNPEAQVQVIDPVPRDQPLSLSFAQTRQWLLWQMEPSSAAYNINLAFRIRGDLDIPALQKSFDYLMARHEIWRTHFQEDGDSAYQIIAAAQPFDLTPERLPAGVDSEDRLRALGQEPFDLLKGPLLRVKLIQLDEQDYLLAVVQHHVISDGWSMQVLVNELADVYGAFRQGQEPDIAPLPIQYADFAQWQRRFFDGAEKDRQLNYWRQRLGDDHPVLELPTDFPRPTQPSFAGADHTFTLPQELVKKIDHQARALGVTPFMWFLASFQILLYRYSGQEQIRVGAPIANRTRLETERLVGFFVNTQVHRADITGDMTVTELLRETKQRALEAQDYQDLPFEQLVAALQPERSASYSPLFQVMFNYQSSHGLVSDTQLAAVGDMALNEVFWDNQTAQFDLSLVLTERSSGLSATFNYATDLFQPKTVERFAAHWQRLLTAMVSRHDMPVAELPMLGKDELHQIFAERNCKGGDSGQTVDMARQFEAQVEKTPNATALIFPQQQNQPEQRLTYAELNARANRLAWRLRELGIGPDMLIGVAVERSLDMVSAVLAILKAGGAYVPLDPAFPQDRLVYMADNSRLSLLVTQKSLDDRLPFSDDIQRVFLEEDRSDYPVDNLSAPVHEKNLAYMIFTSGTTGLPKGVGIDHGSLARHSEIYANRLALNNTDCVLQYATLNFDTFGEQVFPSLFRGACVIVRGEEIWDHDTFYSNLLHYGISVANLTPSLWFHLIKDFSDKGLNDFGRLRRMIVGGEAMSPEALILWRQLGLSEQAKLWNFYGPTEATAAATSFCCNVFFDSENPIPAVIPIGEPLQERAVYVVSNDLNLLPGGVAGELLIGGDLLARGYHGKPALTAERFVPDPYGEEGGGRLYRTGDLARYRSDGNIEYLGRIDHQVKIRGFRIELGEIESQLQSLSVVKEAVVLAQEIGDTGGQQLVVYVVPADSALVTDKADTEAQNTFRSEVKSQLQASLPEYMVPHQYVLLDHLPLTPNGKLDRKALPKLDGSAFSRQYEPPQTELEQQLASIWQDVLGVEQVGLNDNFFELGGHSLLATQVVSRIRHRLDTDLPLRTLFEAADLRILAQRIATASPVQVVPIEQVSREQSLPLSYAQQRQWVLWQLAPESTAYHISAALRLTGRLNQEALRHSFDAVIARHEVLRTHFGELDGELCQIIVPELSLPLLSQTLEITEGETVDQALKRLLQTHANQPFDLSQGPLLRAHLIKFGSDDHVLSLVQHHIVSDAWSMRVMVEELVSAYQAYSQNQQPDFPELPIQYADYAAWQRQVMEAGEADRQLAYWREQLGDEQPVLELPTDYPRPQLPSYRGATFTQGLPKDLSERVISEAKRVGVTPFMLLLASFQALLHRYSGQDDIRVGVPIANRTRLETERLIGFFVNTQVLRAQISPELTVNELLQQVKHTALEAQAHQDLPFEQLVEALQPERSLSTTPLFQVMFNYHDGGNSESGHVLRRLDGLTVESVPDEQQTAQFDLTLTITSSLEGLFATFNYGTDLFEAETIERLAEHWQRLLESMIHQPAQRVAELTLLSAAETSGILKAWNETAGDYGEGTCIHTLFEQQVENAPEATALIFPAQDCQPEQILTYAELNTKANQLAHSLRQKGVGPDVLVGIAVERSFDRVVGLLAILKAGGAYVPLDPEYPQERLAYIMQDSGIELLLTQSGLQQSLPVPSNVNILCLDELESWRQKATTNLPLITSPHNLAYVIYTSGSTGKPKGTLLAHRNVSRLMQATQQWFHFGRHDVWTLFHSYAFDFSVWEIFGALLHGGKLLIVTREAARASDDFYRLLCDYQVTILNQTPSAFRPLIALACEHAQAGNKSMALRHVILGGEALAAETLQPWFECFGDQTPQLTNMYGITETTVHVTYRPMTAVDRAGSPIGERIVDLSWYVLDLEGQPVPPGCSGELHVGKAGLARGYLSRPGLTAERFVPDPFSAKPGQRLYRTGDLARYQIDGAIDYLGRIDHQVKIRGFRIELGEIESQLSAQDSVKDAVVLAQQVGTTGGQQLVAYVIPSDLSLLSGDTESHEEVLNNFRAALKTRLQAVLPDYMVPNQYLLLKQFPLTAHGKLDQKALPEIDSSVLTQAYKAPQTELEQQLASVWASVLDVERVGLNDNFFELGGHSLLAMKLHGQMRSNGISTPVRTLFRYPRFQEFCRAVQADPSDANTTEFIAPPNLIPQGCQAIQPDMLTLLELTPGEINRIENQVLGAAENIQDIYPLAPLQQGILFHHILEKDNDPYITFHIVSFDTKWRLEWFIDRLNTVINRHDILRTSVHWEGLIEPVQVVSRKAPLHTCWISRGDEVSALEQLQHRVDCSRIDLTQAPLIKATAIQDEAENRWLLSVLIHHMIDDNTTLQRIIHEIGAPEENQKDKLTQPLPFRNYIAQCRHLVNDAEHEKFFTRLLGDIEETSAPFNILNILNNGLNISQSRRDLADELALSLRQQAKRYGVSPAVVFHLCWALVVSKTSGRSDVVFGTVLFGRMLAGGDYQKAVGLFINTLPFRCQLDGQDIVGSLLAAQKMLNDLLEYEHVSLSIAQRYSGLPGNTPLFTSLLNYRHTSQDTDNDSAGHLQGVAVLRGKERTNYPVSMSVNDDGIGFSLIAKVDNSIQSELVCDLMHSTVVQVTKVLTESSQKICSDLDLLNENQRSRVLHACNATFNDYGKVSGFHRLFEAQSAQTPNAPAVIIPAQGEQPERTLTYTELNSRANQLARSLRKQGVGPDVLVGIAVERSLDMVIGLLGIAKAGGAYVPLDPEYPAERLGYMVRDSGAVLVLTQQQLRARLPAFEGVTVLSMDIGLCQDTGFCLESDPQLSGSQSGTDNLTSMVSPGNLAYVIYTSGTTGTPKGVAVSHGSLVNYIKALNDRVALPTTGNFAMVSTYAADLGHTMFYCALCSGRALLLMPQDAVLDADKFAGCMTDHAISALKIVPSHLLSLLRAHNTMAVMPSQCLVLGGEPCPAKLVQRVRALRPDCQIINHYGPTEATVGVLTHSVHNPDIESASVALGSPLTNNRVYIVDAAVNPVLAEVAGEVYIGGAGLARGYHGKPAATAERFVPDPLSGEVGGRLYRSGDVARRDSSGNVLFLGRADHQIKVRGYRIEIGEIQACLRQCPQVRDAAVVVTGDDSDQRQLVAYLVPENADSLVANNTEQKAFWDVLKAQLKRTLPDYMIPSQCVLLAQLPLTTNGKLDRNALLAVKSSDDVRRYEKPKTELERKLAVIWQEVIGIERVGRNDNFFELGGHSLLSIQLLGRIRQQGWTASVKDLFLHPQLSDFAQMVQVTADQVTVPANGIPADCQVLTPDMVTLVDLSSAQLQAIVAAVPGGAGNIQDIYPLAPLQEGILFHHLLADEGDVYIGLKSMRFSSLKKLEQFIASFNQVIVRHDILRTAIHWEGLNDSVQVVYRQAPLALQWLTVNLDLCVAEQLNAYVDKCSYRVDVCRAPLIEAIAVYDPQQSRYLLQLTNHHLVSDHTTLEQIIEEIGLIQDGRVAELPVPLPFRNFVAQARLGVAEQAHEAFFTQMLGDIDEPTAPFGLLDITGDGSNIEELRQPLPGDLTLSLREQAQRYGVSATSLFHLAWGLVVANTSGRKEAVFGTVLFGRMQGLEGAERALGLFVNTLPVRIKLQDLSVEHALRKTHESLAELIHHEHASLALAHRCSALTGGTPLFSTLLNYRYSASETPTQSQTAWDGIELLHDEERTNYPMALSVDDSGEGFSLKIQVCSVLDAESVGFYMIEALSGLVRMLAINPRQRVAEISILSAQERDRFQQAWYAMDIYSNQFTPVHQMFEQQVRATPDATALIFPAQGGRPEQRLSYDGLNARANQLAWRMHNLKVGPDQRVGIAVERSLDMVVAVLATLKAGAVYVPLDPALPEERLAYMADNSGLALLLTQKSIGSTSWLSDQVGRVCLDDDHSDYPRDNPVVAIHHHHLVYTIFTSGTTGWPKGVSIDQGSLAHHVQTYADRLAINDMDCVLQYATLNFDTFGEQVFPSLCRGACVIVRGDEIWDHDSFYRNLLDYDISVVNLTPSMWRNLLNDFAAKGLGNFGRWRCMILGGEAMPPEALAIWQRLGLSEQTRLWNFYGPTEATAAATSFCCDELFADEASLPSAIPIGEPLSGRKICVVNHDLNVLPQGVVGELVIGGQLLARGYQGRAALTADRFVPDPFGRQGGDRLYRSGDLARYRTDGNVEYLGRIDDQVKIRGFRIELGEIESQLNAQDSVKNVAVLAQQSGSGVQQLVAYIVPKDEVLVGNNVDHHSKNYFWGKLKERLQSALPNYMVPRQYVLLEHLPLTANGKLDRKALPAVDVNAHDRLYEAPQTELEQMLANIWQDVLGVEQVGVNDNFFELGGDSIVAIQLVSRARQQGLRFTPKDVFQYQSLGRLAMVSHVPKEHMAIDQGPVKGDLLLTPIQHWFFSTDIPDRQQWNQSVLLIPIEPLQLPVLQTALEQLLVHHDALRLRFTQDEASALRGPGIFITVEQAHALAEECLWQVTLTDKTELKSVFNDAQRSFDLARGPLMRVVLAELSNGEQRLLLVVHHLVVDGVSWRILLEDLQTAYQQALLKQAISLPFKTCSVQTWSEQLHRYARSDALRQDLGYWQNQLATLTGDLPRDNPDGSLAIKHARQVSCQLNASQTHQLLKEAPSAYRTQINDLLLTALARVIGRWSGQQSVVIQLEGHGREELFEEVDLTRTLGWFTSVYPVKLTPSESLDYSLKMIKEQLRAVPNKGLGYGVLRYLGDESVRRSLSQLPEARITFNYLGQFDGSFDSHSLFKPASENTGSGQSAEAPLGNWLSISGQVYNGELKLGWNFSGDMYRTQTIETLANQYVEELLGLIQHCCAGSHKGVTPSDFPYVNISQDQLDAIASLTDYIVDIFPLTPTQKTMLWYSVNRPEKNYYVNQSRFEVVGLNPDKLRQSWYAVVDTYEVLRSRFFWKNLPDPVRVVIKQDGIPFTLIDWQSSANDPELNITHCIDELAFEILDRDIAYDREPLLRLDLVSLGNGRFHIIYTNHHLLLDGWSASLVMANVFRHYFDGIFPVQDDHNNYKSYLEWLGRKSLVRARSFWLEALKDLTSPTLFASKYSQNVLEQETIKPEWGESFDRLGIKQTEAIKRFAKQEKVTVNTLVQGAWMLLLHALFRQDVVSFGSTVSGRPSGVKNIDRQVGLFINTIPVVAKINNAMILPDWLREVQEFNSSAREFEYVSTLDIKSWVNQNSELFDSVIVFENYPNPEYTLKGKGLEVLALTKHEFTHYSLTLLFSLGEQLSLHISYARQHLDQPLIEHIVNLFWAILSSFPSLAEGRIKDVMKTLEGRQAMSLT</sequence>
<dbReference type="InterPro" id="IPR025110">
    <property type="entry name" value="AMP-bd_C"/>
</dbReference>